<evidence type="ECO:0000259" key="7">
    <source>
        <dbReference type="PROSITE" id="PS50950"/>
    </source>
</evidence>
<reference evidence="8" key="1">
    <citation type="submission" date="2025-08" db="UniProtKB">
        <authorList>
            <consortium name="Ensembl"/>
        </authorList>
    </citation>
    <scope>IDENTIFICATION</scope>
</reference>
<keyword evidence="1" id="KW-0479">Metal-binding</keyword>
<evidence type="ECO:0000256" key="4">
    <source>
        <dbReference type="ARBA" id="ARBA00023125"/>
    </source>
</evidence>
<evidence type="ECO:0000313" key="9">
    <source>
        <dbReference type="Proteomes" id="UP000694523"/>
    </source>
</evidence>
<dbReference type="InterPro" id="IPR026521">
    <property type="entry name" value="THAP2"/>
</dbReference>
<dbReference type="PROSITE" id="PS50950">
    <property type="entry name" value="ZF_THAP"/>
    <property type="match status" value="1"/>
</dbReference>
<dbReference type="Proteomes" id="UP000694523">
    <property type="component" value="Unplaced"/>
</dbReference>
<evidence type="ECO:0000256" key="6">
    <source>
        <dbReference type="SAM" id="MobiDB-lite"/>
    </source>
</evidence>
<dbReference type="InterPro" id="IPR006612">
    <property type="entry name" value="THAP_Znf"/>
</dbReference>
<keyword evidence="9" id="KW-1185">Reference proteome</keyword>
<organism evidence="8 9">
    <name type="scientific">Neogobius melanostomus</name>
    <name type="common">round goby</name>
    <dbReference type="NCBI Taxonomy" id="47308"/>
    <lineage>
        <taxon>Eukaryota</taxon>
        <taxon>Metazoa</taxon>
        <taxon>Chordata</taxon>
        <taxon>Craniata</taxon>
        <taxon>Vertebrata</taxon>
        <taxon>Euteleostomi</taxon>
        <taxon>Actinopterygii</taxon>
        <taxon>Neopterygii</taxon>
        <taxon>Teleostei</taxon>
        <taxon>Neoteleostei</taxon>
        <taxon>Acanthomorphata</taxon>
        <taxon>Gobiaria</taxon>
        <taxon>Gobiiformes</taxon>
        <taxon>Gobioidei</taxon>
        <taxon>Gobiidae</taxon>
        <taxon>Benthophilinae</taxon>
        <taxon>Neogobiini</taxon>
        <taxon>Neogobius</taxon>
    </lineage>
</organism>
<dbReference type="Ensembl" id="ENSNMLT00000010962.1">
    <property type="protein sequence ID" value="ENSNMLP00000009701.1"/>
    <property type="gene ID" value="ENSNMLG00000006712.1"/>
</dbReference>
<evidence type="ECO:0000256" key="2">
    <source>
        <dbReference type="ARBA" id="ARBA00022771"/>
    </source>
</evidence>
<feature type="region of interest" description="Disordered" evidence="6">
    <location>
        <begin position="56"/>
        <end position="82"/>
    </location>
</feature>
<feature type="domain" description="THAP-type" evidence="7">
    <location>
        <begin position="1"/>
        <end position="45"/>
    </location>
</feature>
<evidence type="ECO:0000256" key="1">
    <source>
        <dbReference type="ARBA" id="ARBA00022723"/>
    </source>
</evidence>
<evidence type="ECO:0000313" key="8">
    <source>
        <dbReference type="Ensembl" id="ENSNMLP00000009701.1"/>
    </source>
</evidence>
<reference evidence="8" key="2">
    <citation type="submission" date="2025-09" db="UniProtKB">
        <authorList>
            <consortium name="Ensembl"/>
        </authorList>
    </citation>
    <scope>IDENTIFICATION</scope>
</reference>
<dbReference type="GO" id="GO:0008270">
    <property type="term" value="F:zinc ion binding"/>
    <property type="evidence" value="ECO:0007669"/>
    <property type="project" value="UniProtKB-KW"/>
</dbReference>
<feature type="compositionally biased region" description="Polar residues" evidence="6">
    <location>
        <begin position="64"/>
        <end position="82"/>
    </location>
</feature>
<dbReference type="GO" id="GO:0003677">
    <property type="term" value="F:DNA binding"/>
    <property type="evidence" value="ECO:0007669"/>
    <property type="project" value="UniProtKB-UniRule"/>
</dbReference>
<keyword evidence="4 5" id="KW-0238">DNA-binding</keyword>
<protein>
    <recommendedName>
        <fullName evidence="7">THAP-type domain-containing protein</fullName>
    </recommendedName>
</protein>
<dbReference type="PANTHER" id="PTHR47696:SF1">
    <property type="entry name" value="THAP DOMAIN-CONTAINING PROTEIN 2"/>
    <property type="match status" value="1"/>
</dbReference>
<evidence type="ECO:0000256" key="3">
    <source>
        <dbReference type="ARBA" id="ARBA00022833"/>
    </source>
</evidence>
<evidence type="ECO:0000256" key="5">
    <source>
        <dbReference type="PROSITE-ProRule" id="PRU00309"/>
    </source>
</evidence>
<keyword evidence="3" id="KW-0862">Zinc</keyword>
<name>A0A8C6SQF9_9GOBI</name>
<accession>A0A8C6SQF9</accession>
<keyword evidence="2 5" id="KW-0863">Zinc-finger</keyword>
<dbReference type="SUPFAM" id="SSF57716">
    <property type="entry name" value="Glucocorticoid receptor-like (DNA-binding domain)"/>
    <property type="match status" value="1"/>
</dbReference>
<proteinExistence type="predicted"/>
<sequence>YLTLFSFMNFPNKNSRLCGSHFAEECFVITGGKKHLRLTAVPTIFDFSLKGKRMTAQEKPGNDANIQPTTSKEHNYTVSRSPKSIKRQMETQLISVEEKLDHCRKKLKTEQLKTRRLKKQVNSLSEVISEKTLEVLLSVYPITVPSIPVHSLFESMVWLSDRKDRTEKTCARS</sequence>
<dbReference type="PANTHER" id="PTHR47696">
    <property type="entry name" value="THAP DOMAIN-CONTAINING PROTEIN 2"/>
    <property type="match status" value="1"/>
</dbReference>
<dbReference type="AlphaFoldDB" id="A0A8C6SQF9"/>